<dbReference type="InterPro" id="IPR009057">
    <property type="entry name" value="Homeodomain-like_sf"/>
</dbReference>
<dbReference type="SUPFAM" id="SSF46689">
    <property type="entry name" value="Homeodomain-like"/>
    <property type="match status" value="2"/>
</dbReference>
<dbReference type="SUPFAM" id="SSF51215">
    <property type="entry name" value="Regulatory protein AraC"/>
    <property type="match status" value="1"/>
</dbReference>
<dbReference type="EMBL" id="FLUM01000003">
    <property type="protein sequence ID" value="SBW06950.1"/>
    <property type="molecule type" value="Genomic_DNA"/>
</dbReference>
<evidence type="ECO:0000256" key="3">
    <source>
        <dbReference type="ARBA" id="ARBA00023163"/>
    </source>
</evidence>
<keyword evidence="1" id="KW-0805">Transcription regulation</keyword>
<dbReference type="SMART" id="SM00342">
    <property type="entry name" value="HTH_ARAC"/>
    <property type="match status" value="1"/>
</dbReference>
<dbReference type="RefSeq" id="WP_296944424.1">
    <property type="nucleotide sequence ID" value="NZ_LT599032.1"/>
</dbReference>
<feature type="domain" description="HTH araC/xylS-type" evidence="4">
    <location>
        <begin position="178"/>
        <end position="272"/>
    </location>
</feature>
<reference evidence="5" key="1">
    <citation type="submission" date="2016-04" db="EMBL/GenBank/DDBJ databases">
        <authorList>
            <person name="Evans L.H."/>
            <person name="Alamgir A."/>
            <person name="Owens N."/>
            <person name="Weber N.D."/>
            <person name="Virtaneva K."/>
            <person name="Barbian K."/>
            <person name="Babar A."/>
            <person name="Rosenke K."/>
        </authorList>
    </citation>
    <scope>NUCLEOTIDE SEQUENCE</scope>
    <source>
        <strain evidence="5">86-1</strain>
    </source>
</reference>
<dbReference type="PANTHER" id="PTHR46796">
    <property type="entry name" value="HTH-TYPE TRANSCRIPTIONAL ACTIVATOR RHAS-RELATED"/>
    <property type="match status" value="1"/>
</dbReference>
<dbReference type="InterPro" id="IPR050204">
    <property type="entry name" value="AraC_XylS_family_regulators"/>
</dbReference>
<evidence type="ECO:0000256" key="1">
    <source>
        <dbReference type="ARBA" id="ARBA00023015"/>
    </source>
</evidence>
<dbReference type="GO" id="GO:0003700">
    <property type="term" value="F:DNA-binding transcription factor activity"/>
    <property type="evidence" value="ECO:0007669"/>
    <property type="project" value="InterPro"/>
</dbReference>
<keyword evidence="2" id="KW-0238">DNA-binding</keyword>
<gene>
    <name evidence="5" type="ORF">KL86DYS1_31527</name>
</gene>
<dbReference type="InterPro" id="IPR020449">
    <property type="entry name" value="Tscrpt_reg_AraC-type_HTH"/>
</dbReference>
<dbReference type="AlphaFoldDB" id="A0A212K5D6"/>
<dbReference type="Pfam" id="PF12833">
    <property type="entry name" value="HTH_18"/>
    <property type="match status" value="1"/>
</dbReference>
<protein>
    <recommendedName>
        <fullName evidence="4">HTH araC/xylS-type domain-containing protein</fullName>
    </recommendedName>
</protein>
<dbReference type="Pfam" id="PF22200">
    <property type="entry name" value="ExsA_N"/>
    <property type="match status" value="1"/>
</dbReference>
<dbReference type="InterPro" id="IPR018060">
    <property type="entry name" value="HTH_AraC"/>
</dbReference>
<evidence type="ECO:0000256" key="2">
    <source>
        <dbReference type="ARBA" id="ARBA00023125"/>
    </source>
</evidence>
<dbReference type="PRINTS" id="PR00032">
    <property type="entry name" value="HTHARAC"/>
</dbReference>
<dbReference type="PROSITE" id="PS01124">
    <property type="entry name" value="HTH_ARAC_FAMILY_2"/>
    <property type="match status" value="1"/>
</dbReference>
<dbReference type="GO" id="GO:0043565">
    <property type="term" value="F:sequence-specific DNA binding"/>
    <property type="evidence" value="ECO:0007669"/>
    <property type="project" value="InterPro"/>
</dbReference>
<keyword evidence="3" id="KW-0804">Transcription</keyword>
<evidence type="ECO:0000259" key="4">
    <source>
        <dbReference type="PROSITE" id="PS01124"/>
    </source>
</evidence>
<accession>A0A212K5D6</accession>
<evidence type="ECO:0000313" key="5">
    <source>
        <dbReference type="EMBL" id="SBW06950.1"/>
    </source>
</evidence>
<proteinExistence type="predicted"/>
<dbReference type="InterPro" id="IPR037923">
    <property type="entry name" value="HTH-like"/>
</dbReference>
<sequence length="272" mass="32239">MEQRVRVETLDYSGIFLSCYTNDNTTCVHATKDHTLLYLYSGEHVIDDNGQQTIIRPGECAFIRRDHRITMYKNHTEKEQYKGISLTFRRNLLREFYNKLHKSEIPKSVSELHESVFRIKSRPDITSLFQSLTPYFDSKIKPSDEVAKLKLQEGIYCLLNTSKEFFPVLFDFTEPWKIDIIEFMNENYMYELSMEEIASYTGRSLATFKRDFTKISDVPPQKWLIQKRLQVAYEKLKNEDKKVSDVYVEVGFKNLSHFYSAFKKQFGYSPKR</sequence>
<name>A0A212K5D6_9BACT</name>
<dbReference type="Gene3D" id="1.10.10.60">
    <property type="entry name" value="Homeodomain-like"/>
    <property type="match status" value="1"/>
</dbReference>
<organism evidence="5">
    <name type="scientific">uncultured Dysgonomonas sp</name>
    <dbReference type="NCBI Taxonomy" id="206096"/>
    <lineage>
        <taxon>Bacteria</taxon>
        <taxon>Pseudomonadati</taxon>
        <taxon>Bacteroidota</taxon>
        <taxon>Bacteroidia</taxon>
        <taxon>Bacteroidales</taxon>
        <taxon>Dysgonomonadaceae</taxon>
        <taxon>Dysgonomonas</taxon>
        <taxon>environmental samples</taxon>
    </lineage>
</organism>
<dbReference type="InterPro" id="IPR054015">
    <property type="entry name" value="ExsA-like_N"/>
</dbReference>